<dbReference type="InterPro" id="IPR001647">
    <property type="entry name" value="HTH_TetR"/>
</dbReference>
<organism evidence="6 7">
    <name type="scientific">Halosaccharopolyspora lacisalsi</name>
    <dbReference type="NCBI Taxonomy" id="1000566"/>
    <lineage>
        <taxon>Bacteria</taxon>
        <taxon>Bacillati</taxon>
        <taxon>Actinomycetota</taxon>
        <taxon>Actinomycetes</taxon>
        <taxon>Pseudonocardiales</taxon>
        <taxon>Pseudonocardiaceae</taxon>
        <taxon>Halosaccharopolyspora</taxon>
    </lineage>
</organism>
<dbReference type="GO" id="GO:0000976">
    <property type="term" value="F:transcription cis-regulatory region binding"/>
    <property type="evidence" value="ECO:0007669"/>
    <property type="project" value="TreeGrafter"/>
</dbReference>
<dbReference type="Proteomes" id="UP000569329">
    <property type="component" value="Unassembled WGS sequence"/>
</dbReference>
<evidence type="ECO:0000256" key="1">
    <source>
        <dbReference type="ARBA" id="ARBA00023015"/>
    </source>
</evidence>
<feature type="DNA-binding region" description="H-T-H motif" evidence="4">
    <location>
        <begin position="30"/>
        <end position="49"/>
    </location>
</feature>
<dbReference type="GO" id="GO:0003700">
    <property type="term" value="F:DNA-binding transcription factor activity"/>
    <property type="evidence" value="ECO:0007669"/>
    <property type="project" value="TreeGrafter"/>
</dbReference>
<name>A0A839DVY5_9PSEU</name>
<proteinExistence type="predicted"/>
<protein>
    <submittedName>
        <fullName evidence="6">AcrR family transcriptional regulator</fullName>
    </submittedName>
</protein>
<dbReference type="PANTHER" id="PTHR30055">
    <property type="entry name" value="HTH-TYPE TRANSCRIPTIONAL REGULATOR RUTR"/>
    <property type="match status" value="1"/>
</dbReference>
<keyword evidence="7" id="KW-1185">Reference proteome</keyword>
<evidence type="ECO:0000313" key="7">
    <source>
        <dbReference type="Proteomes" id="UP000569329"/>
    </source>
</evidence>
<dbReference type="Gene3D" id="1.10.357.10">
    <property type="entry name" value="Tetracycline Repressor, domain 2"/>
    <property type="match status" value="1"/>
</dbReference>
<dbReference type="PRINTS" id="PR00455">
    <property type="entry name" value="HTHTETR"/>
</dbReference>
<sequence length="198" mass="21373">MTRSFREQVDERILDHAAELFAQHGFAQTSLKALAEAVGLSKAGLLHHYPSKEAIHEAALETGRAQARLVFDDVADLPSGPRRDRRALELLTDVALDRPGLVALAFQPITAPADHPAVLDGADMLIHEIFVLDPEEGHCSERLVRVVGALSALAVLTLAANREGNKTTWRPRIITTCFDALGHAGAEASSYGSDPLED</sequence>
<keyword evidence="1" id="KW-0805">Transcription regulation</keyword>
<evidence type="ECO:0000256" key="3">
    <source>
        <dbReference type="ARBA" id="ARBA00023163"/>
    </source>
</evidence>
<dbReference type="AlphaFoldDB" id="A0A839DVY5"/>
<dbReference type="InterPro" id="IPR009057">
    <property type="entry name" value="Homeodomain-like_sf"/>
</dbReference>
<dbReference type="PANTHER" id="PTHR30055:SF234">
    <property type="entry name" value="HTH-TYPE TRANSCRIPTIONAL REGULATOR BETI"/>
    <property type="match status" value="1"/>
</dbReference>
<dbReference type="SUPFAM" id="SSF46689">
    <property type="entry name" value="Homeodomain-like"/>
    <property type="match status" value="1"/>
</dbReference>
<evidence type="ECO:0000256" key="4">
    <source>
        <dbReference type="PROSITE-ProRule" id="PRU00335"/>
    </source>
</evidence>
<feature type="domain" description="HTH tetR-type" evidence="5">
    <location>
        <begin position="7"/>
        <end position="67"/>
    </location>
</feature>
<reference evidence="6 7" key="1">
    <citation type="submission" date="2020-07" db="EMBL/GenBank/DDBJ databases">
        <title>Sequencing the genomes of 1000 actinobacteria strains.</title>
        <authorList>
            <person name="Klenk H.-P."/>
        </authorList>
    </citation>
    <scope>NUCLEOTIDE SEQUENCE [LARGE SCALE GENOMIC DNA]</scope>
    <source>
        <strain evidence="6 7">DSM 45975</strain>
    </source>
</reference>
<dbReference type="Pfam" id="PF00440">
    <property type="entry name" value="TetR_N"/>
    <property type="match status" value="1"/>
</dbReference>
<evidence type="ECO:0000259" key="5">
    <source>
        <dbReference type="PROSITE" id="PS50977"/>
    </source>
</evidence>
<dbReference type="RefSeq" id="WP_182542878.1">
    <property type="nucleotide sequence ID" value="NZ_JACGWZ010000001.1"/>
</dbReference>
<comment type="caution">
    <text evidence="6">The sequence shown here is derived from an EMBL/GenBank/DDBJ whole genome shotgun (WGS) entry which is preliminary data.</text>
</comment>
<keyword evidence="2 4" id="KW-0238">DNA-binding</keyword>
<dbReference type="EMBL" id="JACGWZ010000001">
    <property type="protein sequence ID" value="MBA8823597.1"/>
    <property type="molecule type" value="Genomic_DNA"/>
</dbReference>
<accession>A0A839DVY5</accession>
<dbReference type="PROSITE" id="PS50977">
    <property type="entry name" value="HTH_TETR_2"/>
    <property type="match status" value="1"/>
</dbReference>
<keyword evidence="3" id="KW-0804">Transcription</keyword>
<gene>
    <name evidence="6" type="ORF">FHX42_000926</name>
</gene>
<evidence type="ECO:0000256" key="2">
    <source>
        <dbReference type="ARBA" id="ARBA00023125"/>
    </source>
</evidence>
<evidence type="ECO:0000313" key="6">
    <source>
        <dbReference type="EMBL" id="MBA8823597.1"/>
    </source>
</evidence>
<dbReference type="InterPro" id="IPR050109">
    <property type="entry name" value="HTH-type_TetR-like_transc_reg"/>
</dbReference>